<dbReference type="Proteomes" id="UP001266305">
    <property type="component" value="Unassembled WGS sequence"/>
</dbReference>
<dbReference type="EMBL" id="JASSZA010000011">
    <property type="protein sequence ID" value="KAK2097747.1"/>
    <property type="molecule type" value="Genomic_DNA"/>
</dbReference>
<feature type="region of interest" description="Disordered" evidence="1">
    <location>
        <begin position="1"/>
        <end position="110"/>
    </location>
</feature>
<accession>A0ABQ9UN94</accession>
<evidence type="ECO:0000313" key="2">
    <source>
        <dbReference type="EMBL" id="KAK2097747.1"/>
    </source>
</evidence>
<name>A0ABQ9UN94_SAGOE</name>
<gene>
    <name evidence="2" type="ORF">P7K49_023198</name>
</gene>
<feature type="compositionally biased region" description="Basic and acidic residues" evidence="1">
    <location>
        <begin position="88"/>
        <end position="104"/>
    </location>
</feature>
<keyword evidence="3" id="KW-1185">Reference proteome</keyword>
<reference evidence="2 3" key="1">
    <citation type="submission" date="2023-05" db="EMBL/GenBank/DDBJ databases">
        <title>B98-5 Cell Line De Novo Hybrid Assembly: An Optical Mapping Approach.</title>
        <authorList>
            <person name="Kananen K."/>
            <person name="Auerbach J.A."/>
            <person name="Kautto E."/>
            <person name="Blachly J.S."/>
        </authorList>
    </citation>
    <scope>NUCLEOTIDE SEQUENCE [LARGE SCALE GENOMIC DNA]</scope>
    <source>
        <strain evidence="2">B95-8</strain>
        <tissue evidence="2">Cell line</tissue>
    </source>
</reference>
<protein>
    <submittedName>
        <fullName evidence="2">Uncharacterized protein</fullName>
    </submittedName>
</protein>
<feature type="non-terminal residue" evidence="2">
    <location>
        <position position="1"/>
    </location>
</feature>
<comment type="caution">
    <text evidence="2">The sequence shown here is derived from an EMBL/GenBank/DDBJ whole genome shotgun (WGS) entry which is preliminary data.</text>
</comment>
<evidence type="ECO:0000256" key="1">
    <source>
        <dbReference type="SAM" id="MobiDB-lite"/>
    </source>
</evidence>
<organism evidence="2 3">
    <name type="scientific">Saguinus oedipus</name>
    <name type="common">Cotton-top tamarin</name>
    <name type="synonym">Oedipomidas oedipus</name>
    <dbReference type="NCBI Taxonomy" id="9490"/>
    <lineage>
        <taxon>Eukaryota</taxon>
        <taxon>Metazoa</taxon>
        <taxon>Chordata</taxon>
        <taxon>Craniata</taxon>
        <taxon>Vertebrata</taxon>
        <taxon>Euteleostomi</taxon>
        <taxon>Mammalia</taxon>
        <taxon>Eutheria</taxon>
        <taxon>Euarchontoglires</taxon>
        <taxon>Primates</taxon>
        <taxon>Haplorrhini</taxon>
        <taxon>Platyrrhini</taxon>
        <taxon>Cebidae</taxon>
        <taxon>Callitrichinae</taxon>
        <taxon>Saguinus</taxon>
    </lineage>
</organism>
<sequence>ARAAASRALVPGSREQPRPRGPGPCRLGRDVASAGPCCPPAAMRGTAEALPPQPPTPSPRSPSSRPTRRSPLPPCRARCQLCPLQPRHPLEGREREKRLPELSPEKFSLP</sequence>
<feature type="compositionally biased region" description="Pro residues" evidence="1">
    <location>
        <begin position="51"/>
        <end position="60"/>
    </location>
</feature>
<evidence type="ECO:0000313" key="3">
    <source>
        <dbReference type="Proteomes" id="UP001266305"/>
    </source>
</evidence>
<proteinExistence type="predicted"/>